<name>A0A178D0F4_9EURO</name>
<feature type="compositionally biased region" description="Polar residues" evidence="1">
    <location>
        <begin position="19"/>
        <end position="30"/>
    </location>
</feature>
<dbReference type="AlphaFoldDB" id="A0A178D0F4"/>
<evidence type="ECO:0000313" key="2">
    <source>
        <dbReference type="EMBL" id="OAL34691.1"/>
    </source>
</evidence>
<dbReference type="GeneID" id="34589523"/>
<reference evidence="2 3" key="1">
    <citation type="submission" date="2016-03" db="EMBL/GenBank/DDBJ databases">
        <title>The draft genome sequence of Fonsecaea nubica causative agent of cutaneous subcutaneous infection in human host.</title>
        <authorList>
            <person name="Costa F."/>
            <person name="Sybren D.H."/>
            <person name="Raittz R.T."/>
            <person name="Weiss V.A."/>
            <person name="Leao A.C."/>
            <person name="Gomes R."/>
            <person name="De Souza E.M."/>
            <person name="Pedrosa F.O."/>
            <person name="Steffens M.B."/>
            <person name="Bombassaro A."/>
            <person name="Tadra-Sfeir M.Z."/>
            <person name="Moreno L.F."/>
            <person name="Najafzadeh M.J."/>
            <person name="Felipe M.S."/>
            <person name="Teixeira M."/>
            <person name="Sun J."/>
            <person name="Xi L."/>
            <person name="Castro M.A."/>
            <person name="Vicente V.A."/>
        </authorList>
    </citation>
    <scope>NUCLEOTIDE SEQUENCE [LARGE SCALE GENOMIC DNA]</scope>
    <source>
        <strain evidence="2 3">CBS 269.64</strain>
    </source>
</reference>
<comment type="caution">
    <text evidence="2">The sequence shown here is derived from an EMBL/GenBank/DDBJ whole genome shotgun (WGS) entry which is preliminary data.</text>
</comment>
<dbReference type="EMBL" id="LVCJ01000037">
    <property type="protein sequence ID" value="OAL34691.1"/>
    <property type="molecule type" value="Genomic_DNA"/>
</dbReference>
<dbReference type="OrthoDB" id="4155399at2759"/>
<dbReference type="Proteomes" id="UP000185904">
    <property type="component" value="Unassembled WGS sequence"/>
</dbReference>
<evidence type="ECO:0000313" key="3">
    <source>
        <dbReference type="Proteomes" id="UP000185904"/>
    </source>
</evidence>
<gene>
    <name evidence="2" type="ORF">AYO20_06108</name>
</gene>
<protein>
    <submittedName>
        <fullName evidence="2">Uncharacterized protein</fullName>
    </submittedName>
</protein>
<evidence type="ECO:0000256" key="1">
    <source>
        <dbReference type="SAM" id="MobiDB-lite"/>
    </source>
</evidence>
<accession>A0A178D0F4</accession>
<dbReference type="RefSeq" id="XP_022499703.1">
    <property type="nucleotide sequence ID" value="XM_022644399.1"/>
</dbReference>
<proteinExistence type="predicted"/>
<organism evidence="2 3">
    <name type="scientific">Fonsecaea nubica</name>
    <dbReference type="NCBI Taxonomy" id="856822"/>
    <lineage>
        <taxon>Eukaryota</taxon>
        <taxon>Fungi</taxon>
        <taxon>Dikarya</taxon>
        <taxon>Ascomycota</taxon>
        <taxon>Pezizomycotina</taxon>
        <taxon>Eurotiomycetes</taxon>
        <taxon>Chaetothyriomycetidae</taxon>
        <taxon>Chaetothyriales</taxon>
        <taxon>Herpotrichiellaceae</taxon>
        <taxon>Fonsecaea</taxon>
    </lineage>
</organism>
<sequence>MNPPSNNVFDQVRSKLRQSRSSMVLTTSTYPSYEQPNWDNVPVAFRPVERADVRVVHGYYLDRPLPGPPPRPRTTSPAPPFQLGPAMNVGHLRNPTPRTHRSRSAEIPQREWSGLHAQDLSYQNKRASVNIAIALPPDHLEPPPPYSRYPSPPSTCAGNPMPPQPLRVQEQPFIKPYNPIDYVRPPSQEPRRLPEQVPIIAAPEPPTPVSPINALDLQYLAMRRPPATNSNVTIDGLLDHPMLQNR</sequence>
<keyword evidence="3" id="KW-1185">Reference proteome</keyword>
<feature type="region of interest" description="Disordered" evidence="1">
    <location>
        <begin position="1"/>
        <end position="30"/>
    </location>
</feature>